<evidence type="ECO:0000313" key="10">
    <source>
        <dbReference type="EMBL" id="ODQ78974.1"/>
    </source>
</evidence>
<comment type="subcellular location">
    <subcellularLocation>
        <location evidence="1">Membrane</location>
        <topology evidence="1">Multi-pass membrane protein</topology>
    </subcellularLocation>
</comment>
<feature type="repeat" description="Solcar" evidence="8">
    <location>
        <begin position="233"/>
        <end position="315"/>
    </location>
</feature>
<dbReference type="Pfam" id="PF00153">
    <property type="entry name" value="Mito_carr"/>
    <property type="match status" value="3"/>
</dbReference>
<gene>
    <name evidence="10" type="ORF">BABINDRAFT_50717</name>
</gene>
<dbReference type="GO" id="GO:0016020">
    <property type="term" value="C:membrane"/>
    <property type="evidence" value="ECO:0007669"/>
    <property type="project" value="UniProtKB-SubCell"/>
</dbReference>
<dbReference type="OrthoDB" id="428293at2759"/>
<organism evidence="10 11">
    <name type="scientific">Babjeviella inositovora NRRL Y-12698</name>
    <dbReference type="NCBI Taxonomy" id="984486"/>
    <lineage>
        <taxon>Eukaryota</taxon>
        <taxon>Fungi</taxon>
        <taxon>Dikarya</taxon>
        <taxon>Ascomycota</taxon>
        <taxon>Saccharomycotina</taxon>
        <taxon>Pichiomycetes</taxon>
        <taxon>Serinales incertae sedis</taxon>
        <taxon>Babjeviella</taxon>
    </lineage>
</organism>
<feature type="repeat" description="Solcar" evidence="8">
    <location>
        <begin position="127"/>
        <end position="214"/>
    </location>
</feature>
<evidence type="ECO:0000256" key="9">
    <source>
        <dbReference type="RuleBase" id="RU000488"/>
    </source>
</evidence>
<feature type="non-terminal residue" evidence="10">
    <location>
        <position position="315"/>
    </location>
</feature>
<proteinExistence type="inferred from homology"/>
<name>A0A1E3QNF4_9ASCO</name>
<dbReference type="STRING" id="984486.A0A1E3QNF4"/>
<accession>A0A1E3QNF4</accession>
<keyword evidence="11" id="KW-1185">Reference proteome</keyword>
<protein>
    <recommendedName>
        <fullName evidence="12">Mitochondrial thiamine pyrophosphate carrier 1</fullName>
    </recommendedName>
</protein>
<dbReference type="InterPro" id="IPR023395">
    <property type="entry name" value="MCP_dom_sf"/>
</dbReference>
<dbReference type="Gene3D" id="1.50.40.10">
    <property type="entry name" value="Mitochondrial carrier domain"/>
    <property type="match status" value="1"/>
</dbReference>
<evidence type="ECO:0000313" key="11">
    <source>
        <dbReference type="Proteomes" id="UP000094336"/>
    </source>
</evidence>
<keyword evidence="7 8" id="KW-0472">Membrane</keyword>
<evidence type="ECO:0000256" key="8">
    <source>
        <dbReference type="PROSITE-ProRule" id="PRU00282"/>
    </source>
</evidence>
<evidence type="ECO:0000256" key="4">
    <source>
        <dbReference type="ARBA" id="ARBA00022692"/>
    </source>
</evidence>
<comment type="similarity">
    <text evidence="2 9">Belongs to the mitochondrial carrier (TC 2.A.29) family.</text>
</comment>
<keyword evidence="4 8" id="KW-0812">Transmembrane</keyword>
<dbReference type="SUPFAM" id="SSF103506">
    <property type="entry name" value="Mitochondrial carrier"/>
    <property type="match status" value="1"/>
</dbReference>
<evidence type="ECO:0000256" key="1">
    <source>
        <dbReference type="ARBA" id="ARBA00004141"/>
    </source>
</evidence>
<dbReference type="GeneID" id="30150008"/>
<feature type="repeat" description="Solcar" evidence="8">
    <location>
        <begin position="13"/>
        <end position="112"/>
    </location>
</feature>
<dbReference type="PROSITE" id="PS50920">
    <property type="entry name" value="SOLCAR"/>
    <property type="match status" value="3"/>
</dbReference>
<dbReference type="InterPro" id="IPR018108">
    <property type="entry name" value="MCP_transmembrane"/>
</dbReference>
<dbReference type="Proteomes" id="UP000094336">
    <property type="component" value="Unassembled WGS sequence"/>
</dbReference>
<keyword evidence="3 9" id="KW-0813">Transport</keyword>
<sequence length="315" mass="34992">MASKQSPKDSTIGSTSTEVISGLSAGFITTLVTHPLDLIKIRLQLDSTSKTHLQGFRKVYEDIRRDATKPRSCAVHPSIVLKDYYRGIAPNLIGSATAWSLYFTLYKEFKHLSYEQLNHNSQGNAQLSSWDYLTCALAAGGTTSFLTNPIWVLKTRILSTTKSTPGAYVSLLDGIKRILREEGVRGFWKGLTPALISVSQGALQFTIYDTIKFSVFASDTNLAPGTLQREVNLSTVQYIYTSAVSKMISTVTLYPFQVIRSRLQGYRDPRAAKTNMFSVSRAIWQHEGVFGFYKGLAANLIRVVPATCITFVVYE</sequence>
<dbReference type="GO" id="GO:0015230">
    <property type="term" value="F:FAD transmembrane transporter activity"/>
    <property type="evidence" value="ECO:0007669"/>
    <property type="project" value="EnsemblFungi"/>
</dbReference>
<keyword evidence="5" id="KW-0677">Repeat</keyword>
<reference evidence="11" key="1">
    <citation type="submission" date="2016-05" db="EMBL/GenBank/DDBJ databases">
        <title>Comparative genomics of biotechnologically important yeasts.</title>
        <authorList>
            <consortium name="DOE Joint Genome Institute"/>
            <person name="Riley R."/>
            <person name="Haridas S."/>
            <person name="Wolfe K.H."/>
            <person name="Lopes M.R."/>
            <person name="Hittinger C.T."/>
            <person name="Goker M."/>
            <person name="Salamov A."/>
            <person name="Wisecaver J."/>
            <person name="Long T.M."/>
            <person name="Aerts A.L."/>
            <person name="Barry K."/>
            <person name="Choi C."/>
            <person name="Clum A."/>
            <person name="Coughlan A.Y."/>
            <person name="Deshpande S."/>
            <person name="Douglass A.P."/>
            <person name="Hanson S.J."/>
            <person name="Klenk H.-P."/>
            <person name="Labutti K."/>
            <person name="Lapidus A."/>
            <person name="Lindquist E."/>
            <person name="Lipzen A."/>
            <person name="Meier-Kolthoff J.P."/>
            <person name="Ohm R.A."/>
            <person name="Otillar R.P."/>
            <person name="Pangilinan J."/>
            <person name="Peng Y."/>
            <person name="Rokas A."/>
            <person name="Rosa C.A."/>
            <person name="Scheuner C."/>
            <person name="Sibirny A.A."/>
            <person name="Slot J.C."/>
            <person name="Stielow J.B."/>
            <person name="Sun H."/>
            <person name="Kurtzman C.P."/>
            <person name="Blackwell M."/>
            <person name="Grigoriev I.V."/>
            <person name="Jeffries T.W."/>
        </authorList>
    </citation>
    <scope>NUCLEOTIDE SEQUENCE [LARGE SCALE GENOMIC DNA]</scope>
    <source>
        <strain evidence="11">NRRL Y-12698</strain>
    </source>
</reference>
<dbReference type="AlphaFoldDB" id="A0A1E3QNF4"/>
<evidence type="ECO:0000256" key="3">
    <source>
        <dbReference type="ARBA" id="ARBA00022448"/>
    </source>
</evidence>
<evidence type="ECO:0008006" key="12">
    <source>
        <dbReference type="Google" id="ProtNLM"/>
    </source>
</evidence>
<dbReference type="EMBL" id="KV454433">
    <property type="protein sequence ID" value="ODQ78974.1"/>
    <property type="molecule type" value="Genomic_DNA"/>
</dbReference>
<evidence type="ECO:0000256" key="2">
    <source>
        <dbReference type="ARBA" id="ARBA00006375"/>
    </source>
</evidence>
<dbReference type="InterPro" id="IPR044712">
    <property type="entry name" value="SLC25A32-like"/>
</dbReference>
<dbReference type="GO" id="GO:0005739">
    <property type="term" value="C:mitochondrion"/>
    <property type="evidence" value="ECO:0007669"/>
    <property type="project" value="EnsemblFungi"/>
</dbReference>
<keyword evidence="6" id="KW-1133">Transmembrane helix</keyword>
<evidence type="ECO:0000256" key="5">
    <source>
        <dbReference type="ARBA" id="ARBA00022737"/>
    </source>
</evidence>
<dbReference type="RefSeq" id="XP_018984302.1">
    <property type="nucleotide sequence ID" value="XM_019132155.1"/>
</dbReference>
<evidence type="ECO:0000256" key="6">
    <source>
        <dbReference type="ARBA" id="ARBA00022989"/>
    </source>
</evidence>
<dbReference type="PANTHER" id="PTHR45683">
    <property type="entry name" value="MITOCHONDRIAL NICOTINAMIDE ADENINE DINUCLEOTIDE TRANSPORTER 1-RELATED-RELATED"/>
    <property type="match status" value="1"/>
</dbReference>
<evidence type="ECO:0000256" key="7">
    <source>
        <dbReference type="ARBA" id="ARBA00023136"/>
    </source>
</evidence>